<feature type="domain" description="ABC transporter" evidence="10">
    <location>
        <begin position="1302"/>
        <end position="1564"/>
    </location>
</feature>
<feature type="transmembrane region" description="Helical" evidence="9">
    <location>
        <begin position="337"/>
        <end position="355"/>
    </location>
</feature>
<feature type="transmembrane region" description="Helical" evidence="9">
    <location>
        <begin position="375"/>
        <end position="392"/>
    </location>
</feature>
<feature type="domain" description="ABC transmembrane type-1" evidence="11">
    <location>
        <begin position="1050"/>
        <end position="1261"/>
    </location>
</feature>
<reference evidence="12" key="1">
    <citation type="submission" date="2023-02" db="EMBL/GenBank/DDBJ databases">
        <title>Identification and recombinant expression of a fungal hydrolase from Papiliotrema laurentii that hydrolyzes apple cutin and clears colloidal polyester polyurethane.</title>
        <authorList>
            <consortium name="DOE Joint Genome Institute"/>
            <person name="Roman V.A."/>
            <person name="Bojanowski C."/>
            <person name="Crable B.R."/>
            <person name="Wagner D.N."/>
            <person name="Hung C.S."/>
            <person name="Nadeau L.J."/>
            <person name="Schratz L."/>
            <person name="Haridas S."/>
            <person name="Pangilinan J."/>
            <person name="Lipzen A."/>
            <person name="Na H."/>
            <person name="Yan M."/>
            <person name="Ng V."/>
            <person name="Grigoriev I.V."/>
            <person name="Spatafora J.W."/>
            <person name="Barlow D."/>
            <person name="Biffinger J."/>
            <person name="Kelley-Loughnane N."/>
            <person name="Varaljay V.A."/>
            <person name="Crookes-Goodson W.J."/>
        </authorList>
    </citation>
    <scope>NUCLEOTIDE SEQUENCE</scope>
    <source>
        <strain evidence="12">5307AH</strain>
    </source>
</reference>
<dbReference type="InterPro" id="IPR050173">
    <property type="entry name" value="ABC_transporter_C-like"/>
</dbReference>
<dbReference type="InterPro" id="IPR011527">
    <property type="entry name" value="ABC1_TM_dom"/>
</dbReference>
<evidence type="ECO:0000256" key="5">
    <source>
        <dbReference type="ARBA" id="ARBA00022840"/>
    </source>
</evidence>
<evidence type="ECO:0000256" key="4">
    <source>
        <dbReference type="ARBA" id="ARBA00022741"/>
    </source>
</evidence>
<feature type="transmembrane region" description="Helical" evidence="9">
    <location>
        <begin position="463"/>
        <end position="482"/>
    </location>
</feature>
<evidence type="ECO:0000259" key="10">
    <source>
        <dbReference type="PROSITE" id="PS50893"/>
    </source>
</evidence>
<proteinExistence type="predicted"/>
<dbReference type="PROSITE" id="PS00211">
    <property type="entry name" value="ABC_TRANSPORTER_1"/>
    <property type="match status" value="2"/>
</dbReference>
<dbReference type="InterPro" id="IPR027417">
    <property type="entry name" value="P-loop_NTPase"/>
</dbReference>
<dbReference type="SMART" id="SM00382">
    <property type="entry name" value="AAA"/>
    <property type="match status" value="2"/>
</dbReference>
<dbReference type="SUPFAM" id="SSF52540">
    <property type="entry name" value="P-loop containing nucleoside triphosphate hydrolases"/>
    <property type="match status" value="2"/>
</dbReference>
<accession>A0AAD9FV77</accession>
<dbReference type="InterPro" id="IPR036640">
    <property type="entry name" value="ABC1_TM_sf"/>
</dbReference>
<evidence type="ECO:0000256" key="2">
    <source>
        <dbReference type="ARBA" id="ARBA00022448"/>
    </source>
</evidence>
<keyword evidence="6 9" id="KW-1133">Transmembrane helix</keyword>
<feature type="transmembrane region" description="Helical" evidence="9">
    <location>
        <begin position="99"/>
        <end position="116"/>
    </location>
</feature>
<dbReference type="Pfam" id="PF00005">
    <property type="entry name" value="ABC_tran"/>
    <property type="match status" value="2"/>
</dbReference>
<feature type="domain" description="ABC transporter" evidence="10">
    <location>
        <begin position="683"/>
        <end position="924"/>
    </location>
</feature>
<dbReference type="GO" id="GO:0016020">
    <property type="term" value="C:membrane"/>
    <property type="evidence" value="ECO:0007669"/>
    <property type="project" value="UniProtKB-SubCell"/>
</dbReference>
<feature type="domain" description="ABC transmembrane type-1" evidence="11">
    <location>
        <begin position="357"/>
        <end position="629"/>
    </location>
</feature>
<comment type="subcellular location">
    <subcellularLocation>
        <location evidence="1">Membrane</location>
    </subcellularLocation>
</comment>
<gene>
    <name evidence="12" type="ORF">DB88DRAFT_434922</name>
</gene>
<feature type="region of interest" description="Disordered" evidence="8">
    <location>
        <begin position="947"/>
        <end position="967"/>
    </location>
</feature>
<dbReference type="CDD" id="cd18596">
    <property type="entry name" value="ABC_6TM_VMR1_D1_like"/>
    <property type="match status" value="1"/>
</dbReference>
<comment type="caution">
    <text evidence="12">The sequence shown here is derived from an EMBL/GenBank/DDBJ whole genome shotgun (WGS) entry which is preliminary data.</text>
</comment>
<evidence type="ECO:0000313" key="13">
    <source>
        <dbReference type="Proteomes" id="UP001182556"/>
    </source>
</evidence>
<keyword evidence="4" id="KW-0547">Nucleotide-binding</keyword>
<evidence type="ECO:0000313" key="12">
    <source>
        <dbReference type="EMBL" id="KAK1926879.1"/>
    </source>
</evidence>
<dbReference type="GO" id="GO:0005524">
    <property type="term" value="F:ATP binding"/>
    <property type="evidence" value="ECO:0007669"/>
    <property type="project" value="UniProtKB-KW"/>
</dbReference>
<evidence type="ECO:0000259" key="11">
    <source>
        <dbReference type="PROSITE" id="PS50929"/>
    </source>
</evidence>
<dbReference type="InterPro" id="IPR003593">
    <property type="entry name" value="AAA+_ATPase"/>
</dbReference>
<name>A0AAD9FV77_PAPLA</name>
<keyword evidence="13" id="KW-1185">Reference proteome</keyword>
<feature type="transmembrane region" description="Helical" evidence="9">
    <location>
        <begin position="488"/>
        <end position="506"/>
    </location>
</feature>
<evidence type="ECO:0000256" key="7">
    <source>
        <dbReference type="ARBA" id="ARBA00023136"/>
    </source>
</evidence>
<dbReference type="EMBL" id="JAODAN010000001">
    <property type="protein sequence ID" value="KAK1926879.1"/>
    <property type="molecule type" value="Genomic_DNA"/>
</dbReference>
<evidence type="ECO:0000256" key="8">
    <source>
        <dbReference type="SAM" id="MobiDB-lite"/>
    </source>
</evidence>
<evidence type="ECO:0000256" key="9">
    <source>
        <dbReference type="SAM" id="Phobius"/>
    </source>
</evidence>
<dbReference type="PROSITE" id="PS50893">
    <property type="entry name" value="ABC_TRANSPORTER_2"/>
    <property type="match status" value="2"/>
</dbReference>
<feature type="transmembrane region" description="Helical" evidence="9">
    <location>
        <begin position="201"/>
        <end position="220"/>
    </location>
</feature>
<dbReference type="InterPro" id="IPR003439">
    <property type="entry name" value="ABC_transporter-like_ATP-bd"/>
</dbReference>
<evidence type="ECO:0000256" key="1">
    <source>
        <dbReference type="ARBA" id="ARBA00004370"/>
    </source>
</evidence>
<dbReference type="PANTHER" id="PTHR24223">
    <property type="entry name" value="ATP-BINDING CASSETTE SUB-FAMILY C"/>
    <property type="match status" value="1"/>
</dbReference>
<feature type="transmembrane region" description="Helical" evidence="9">
    <location>
        <begin position="1211"/>
        <end position="1230"/>
    </location>
</feature>
<keyword evidence="7 9" id="KW-0472">Membrane</keyword>
<dbReference type="Gene3D" id="1.20.1560.10">
    <property type="entry name" value="ABC transporter type 1, transmembrane domain"/>
    <property type="match status" value="2"/>
</dbReference>
<feature type="transmembrane region" description="Helical" evidence="9">
    <location>
        <begin position="136"/>
        <end position="154"/>
    </location>
</feature>
<keyword evidence="5" id="KW-0067">ATP-binding</keyword>
<dbReference type="PROSITE" id="PS50929">
    <property type="entry name" value="ABC_TM1F"/>
    <property type="match status" value="2"/>
</dbReference>
<evidence type="ECO:0000256" key="3">
    <source>
        <dbReference type="ARBA" id="ARBA00022692"/>
    </source>
</evidence>
<dbReference type="GO" id="GO:0140359">
    <property type="term" value="F:ABC-type transporter activity"/>
    <property type="evidence" value="ECO:0007669"/>
    <property type="project" value="InterPro"/>
</dbReference>
<keyword evidence="3 9" id="KW-0812">Transmembrane</keyword>
<evidence type="ECO:0000256" key="6">
    <source>
        <dbReference type="ARBA" id="ARBA00022989"/>
    </source>
</evidence>
<feature type="transmembrane region" description="Helical" evidence="9">
    <location>
        <begin position="1106"/>
        <end position="1133"/>
    </location>
</feature>
<dbReference type="Gene3D" id="3.40.50.300">
    <property type="entry name" value="P-loop containing nucleotide triphosphate hydrolases"/>
    <property type="match status" value="2"/>
</dbReference>
<protein>
    <submittedName>
        <fullName evidence="12">Uncharacterized protein</fullName>
    </submittedName>
</protein>
<dbReference type="SUPFAM" id="SSF90123">
    <property type="entry name" value="ABC transporter transmembrane region"/>
    <property type="match status" value="2"/>
</dbReference>
<dbReference type="GO" id="GO:0016887">
    <property type="term" value="F:ATP hydrolysis activity"/>
    <property type="evidence" value="ECO:0007669"/>
    <property type="project" value="InterPro"/>
</dbReference>
<dbReference type="InterPro" id="IPR017871">
    <property type="entry name" value="ABC_transporter-like_CS"/>
</dbReference>
<keyword evidence="2" id="KW-0813">Transport</keyword>
<dbReference type="FunFam" id="3.40.50.300:FF:001354">
    <property type="entry name" value="ATP-binding cassette (ABC) transporter, putative"/>
    <property type="match status" value="1"/>
</dbReference>
<dbReference type="PANTHER" id="PTHR24223:SF415">
    <property type="entry name" value="FI20190P1"/>
    <property type="match status" value="1"/>
</dbReference>
<feature type="transmembrane region" description="Helical" evidence="9">
    <location>
        <begin position="20"/>
        <end position="41"/>
    </location>
</feature>
<organism evidence="12 13">
    <name type="scientific">Papiliotrema laurentii</name>
    <name type="common">Cryptococcus laurentii</name>
    <dbReference type="NCBI Taxonomy" id="5418"/>
    <lineage>
        <taxon>Eukaryota</taxon>
        <taxon>Fungi</taxon>
        <taxon>Dikarya</taxon>
        <taxon>Basidiomycota</taxon>
        <taxon>Agaricomycotina</taxon>
        <taxon>Tremellomycetes</taxon>
        <taxon>Tremellales</taxon>
        <taxon>Rhynchogastremaceae</taxon>
        <taxon>Papiliotrema</taxon>
    </lineage>
</organism>
<sequence length="1587" mass="176058">MLALLNNLHKPTWLTITQNSAHIILLVALTTSMLLIIIPAIHRRYSRGRVKLQPSATEIQARKSLFSRLVLDHIEDRSSNGDPVNLPGFWTEVRFRKRLIVLLSALGLGLDINTVVKQTQAGNLSGSGWTITRHVAEMSYTTYALILSVWYLHFHQVPHHQSLTVHICAISLLAFIHWYFVTIGNYLAISYSPPQIHVTEYALLTICGLICMVSAIIPTGPKLHQDMSELYNKSVTHKIKEAGYNSEQHLEPIVNEEVSSSILSKLMLAFTYPMIAKVSKMEQADVQDIPVAHADLQTQHVLHQSLLLKENCVGRFFSSLGPGTALLWATWWPERRALIKICAYMVGLCPMWYIPHICLQQILRILDSNGSNNPAIAFAILFVISRIAKYVLAMQQWNLSSLYVGPRIQIHASFLLYQKLLTRNTFANPKKIAGSNKAVQTKADILNLISSDTTAVSRIGIDFVQFFCGFLELALGGSYVWLLLGPSGFYGIATLLLTLPLAYFITRLEYRIFEKRLQVKDEKINLMQEAVQAISMIKMMATERFWYKRINEVRNREFKRLIQARLVGFASGLLYAVAPTLTVVVAFAHYTLVAKKTLVASTAFTSIGVFEELRPVFMSMPMTIAELLQQLLSAKRIGHLLRTRDVDYFLEPATDSLAIPEAGDKIFIHGTVAWDEDPKSEQGKGNSELVTTNPIFKLQDLDVEFPHGKMTLIAGKFGSGKSLLLLSLLGEARLLDGQISYLLSECVHPVDTALSNWTLRKTGVAYVPQTPWLQSLSIRENILFGLPMNFKRYRDVIHAVGLLPDLKVLEDADLTEIGERGKILSGGQKARVSLARAVYSQASVLLLDDVISAVDAQTSQHIIQHCFKSKLMKDRTIIIASHAVEALASLADHAIFLDDGKAVWTGSGKGLLDSEHMEHLKTSGQGTRTSITSGISTSSTANLKALETNPKESNNNEGQKAAGDQNDFEVKEQTLKTPRQLVIEERRMAGDVDLQHWRDLQKFNGNGVFWTAMVILLLLATLTPVAERSVLELCQSCTQSGCDSESFDLADTQIHSEMLEALLHAKMVFFSRTRAGSIIQRFGEDLNDTIECSELIGEFSKVLLQILVNIITVSVKGGWIFGVVCVLLIAGVWKPGQWFRSASRQMRRLESVIPGPINAIYGETVAGAAVIRAFGQQSVFIETLLRELNMKINVLAWRSYIAQWLAMHLRLMDVVINSVTLTLILIQPGISGATAGFMLLFAGEITLSINWLLVHLRTIELKGISLERTAEYRKLPHEDGYMLDHNNSQDLTSDTWPEHGAINVQDLHACYGPDMPDILHGVSFSIKAGERVGIVGATGGGKSTLAKAFFSFVNITQGKIEIDGCDISQMPLGKVRSKLGIIAQDPILLSGTLRLNLDIEGKLSDEQLYDALHQVQLLKRKISSTKLVGQVTKDIASPQGSIHMDNSGQTNIFANLDSEIKTGGENLSAGQKQLVVLARALLKRHRVLILDEATASIDSATDAEISRVIHEEFTKSTVLIIAHRLRTIMPCSKILVMDKGNLIQQGTPLELIKQDGGKFQALCQAAGEEEYQHLISLAEQSALSYEL</sequence>
<dbReference type="Pfam" id="PF00664">
    <property type="entry name" value="ABC_membrane"/>
    <property type="match status" value="2"/>
</dbReference>
<dbReference type="Proteomes" id="UP001182556">
    <property type="component" value="Unassembled WGS sequence"/>
</dbReference>
<feature type="transmembrane region" description="Helical" evidence="9">
    <location>
        <begin position="163"/>
        <end position="181"/>
    </location>
</feature>
<feature type="transmembrane region" description="Helical" evidence="9">
    <location>
        <begin position="566"/>
        <end position="593"/>
    </location>
</feature>